<sequence length="101" mass="10714">MPLELLHALARAPLPMRIDDPADIDKLRALQAAGQVRAQIPPARQGLGGHEEQAPAVVFEITRLGMMAVQAFGPPVHDPAAAWAPGMPLPTAQPAFQASLR</sequence>
<accession>A0A2W5PHG1</accession>
<evidence type="ECO:0000313" key="1">
    <source>
        <dbReference type="EMBL" id="PZQ65122.1"/>
    </source>
</evidence>
<name>A0A2W5PHG1_VARPD</name>
<dbReference type="AlphaFoldDB" id="A0A2W5PHG1"/>
<comment type="caution">
    <text evidence="1">The sequence shown here is derived from an EMBL/GenBank/DDBJ whole genome shotgun (WGS) entry which is preliminary data.</text>
</comment>
<protein>
    <submittedName>
        <fullName evidence="1">Uncharacterized protein</fullName>
    </submittedName>
</protein>
<dbReference type="Proteomes" id="UP000249135">
    <property type="component" value="Unassembled WGS sequence"/>
</dbReference>
<proteinExistence type="predicted"/>
<evidence type="ECO:0000313" key="2">
    <source>
        <dbReference type="Proteomes" id="UP000249135"/>
    </source>
</evidence>
<reference evidence="1 2" key="1">
    <citation type="submission" date="2017-08" db="EMBL/GenBank/DDBJ databases">
        <title>Infants hospitalized years apart are colonized by the same room-sourced microbial strains.</title>
        <authorList>
            <person name="Brooks B."/>
            <person name="Olm M.R."/>
            <person name="Firek B.A."/>
            <person name="Baker R."/>
            <person name="Thomas B.C."/>
            <person name="Morowitz M.J."/>
            <person name="Banfield J.F."/>
        </authorList>
    </citation>
    <scope>NUCLEOTIDE SEQUENCE [LARGE SCALE GENOMIC DNA]</scope>
    <source>
        <strain evidence="1">S2_005_003_R2_41</strain>
    </source>
</reference>
<organism evidence="1 2">
    <name type="scientific">Variovorax paradoxus</name>
    <dbReference type="NCBI Taxonomy" id="34073"/>
    <lineage>
        <taxon>Bacteria</taxon>
        <taxon>Pseudomonadati</taxon>
        <taxon>Pseudomonadota</taxon>
        <taxon>Betaproteobacteria</taxon>
        <taxon>Burkholderiales</taxon>
        <taxon>Comamonadaceae</taxon>
        <taxon>Variovorax</taxon>
    </lineage>
</organism>
<dbReference type="EMBL" id="QFPP01000513">
    <property type="protein sequence ID" value="PZQ65122.1"/>
    <property type="molecule type" value="Genomic_DNA"/>
</dbReference>
<gene>
    <name evidence="1" type="ORF">DI563_26010</name>
</gene>